<keyword evidence="3" id="KW-1185">Reference proteome</keyword>
<accession>A0ABV5M2Q3</accession>
<dbReference type="InterPro" id="IPR001387">
    <property type="entry name" value="Cro/C1-type_HTH"/>
</dbReference>
<evidence type="ECO:0000313" key="2">
    <source>
        <dbReference type="EMBL" id="MFB9443114.1"/>
    </source>
</evidence>
<dbReference type="RefSeq" id="WP_223099607.1">
    <property type="nucleotide sequence ID" value="NZ_CP061913.1"/>
</dbReference>
<name>A0ABV5M2Q3_9ACTN</name>
<dbReference type="Proteomes" id="UP001589608">
    <property type="component" value="Unassembled WGS sequence"/>
</dbReference>
<sequence length="402" mass="43963">MEIDEWAIGQRIAQHRMRRGLTQEELAGLAGISLSMMKKIESGARTVTRFAQLVLFAQILRVADLRDLTGVPMSMLPDARRGHAAADSVRTAVLERGHGTEPVGLEPLRRLVGRAWGTWQEPSSFRYDAVGQYLTEVIRLAQAQVNTSAGEQRREALALASTVYQLARTWTKRVGEYDLSWVVADRAVTCALDADDPDLTGAAAWNLAMILSAQGKTEQARSVVRTAITHLGAQLGDAPAPGRLAVFGGLHLLGATEAAREDDAQDAWNLLDTAAAIAARTGETNHHRMVFGPTNVALHRISTAIELGRTREALDLVERTDARNAASVERRLTFHIDAARCYVRRDNPVAAVHMMGRVLRDSRDELRFNPIARETLRQLGARGTPSIRADLDPLLEAAGLTP</sequence>
<dbReference type="EMBL" id="JBHMCA010000019">
    <property type="protein sequence ID" value="MFB9443114.1"/>
    <property type="molecule type" value="Genomic_DNA"/>
</dbReference>
<dbReference type="CDD" id="cd00093">
    <property type="entry name" value="HTH_XRE"/>
    <property type="match status" value="1"/>
</dbReference>
<dbReference type="Pfam" id="PF13560">
    <property type="entry name" value="HTH_31"/>
    <property type="match status" value="1"/>
</dbReference>
<protein>
    <submittedName>
        <fullName evidence="2">Helix-turn-helix domain-containing protein</fullName>
    </submittedName>
</protein>
<dbReference type="SMART" id="SM00530">
    <property type="entry name" value="HTH_XRE"/>
    <property type="match status" value="1"/>
</dbReference>
<dbReference type="Gene3D" id="1.10.260.40">
    <property type="entry name" value="lambda repressor-like DNA-binding domains"/>
    <property type="match status" value="1"/>
</dbReference>
<dbReference type="SUPFAM" id="SSF47413">
    <property type="entry name" value="lambda repressor-like DNA-binding domains"/>
    <property type="match status" value="1"/>
</dbReference>
<feature type="domain" description="HTH cro/C1-type" evidence="1">
    <location>
        <begin position="12"/>
        <end position="68"/>
    </location>
</feature>
<evidence type="ECO:0000259" key="1">
    <source>
        <dbReference type="PROSITE" id="PS50943"/>
    </source>
</evidence>
<dbReference type="Gene3D" id="1.25.40.10">
    <property type="entry name" value="Tetratricopeptide repeat domain"/>
    <property type="match status" value="1"/>
</dbReference>
<dbReference type="InterPro" id="IPR011990">
    <property type="entry name" value="TPR-like_helical_dom_sf"/>
</dbReference>
<proteinExistence type="predicted"/>
<dbReference type="InterPro" id="IPR010982">
    <property type="entry name" value="Lambda_DNA-bd_dom_sf"/>
</dbReference>
<comment type="caution">
    <text evidence="2">The sequence shown here is derived from an EMBL/GenBank/DDBJ whole genome shotgun (WGS) entry which is preliminary data.</text>
</comment>
<organism evidence="2 3">
    <name type="scientific">Dactylosporangium vinaceum</name>
    <dbReference type="NCBI Taxonomy" id="53362"/>
    <lineage>
        <taxon>Bacteria</taxon>
        <taxon>Bacillati</taxon>
        <taxon>Actinomycetota</taxon>
        <taxon>Actinomycetes</taxon>
        <taxon>Micromonosporales</taxon>
        <taxon>Micromonosporaceae</taxon>
        <taxon>Dactylosporangium</taxon>
    </lineage>
</organism>
<gene>
    <name evidence="2" type="ORF">ACFFTR_08460</name>
</gene>
<reference evidence="2 3" key="1">
    <citation type="submission" date="2024-09" db="EMBL/GenBank/DDBJ databases">
        <authorList>
            <person name="Sun Q."/>
            <person name="Mori K."/>
        </authorList>
    </citation>
    <scope>NUCLEOTIDE SEQUENCE [LARGE SCALE GENOMIC DNA]</scope>
    <source>
        <strain evidence="2 3">JCM 3307</strain>
    </source>
</reference>
<evidence type="ECO:0000313" key="3">
    <source>
        <dbReference type="Proteomes" id="UP001589608"/>
    </source>
</evidence>
<dbReference type="SUPFAM" id="SSF48452">
    <property type="entry name" value="TPR-like"/>
    <property type="match status" value="1"/>
</dbReference>
<dbReference type="PROSITE" id="PS50943">
    <property type="entry name" value="HTH_CROC1"/>
    <property type="match status" value="1"/>
</dbReference>